<comment type="caution">
    <text evidence="1">The sequence shown here is derived from an EMBL/GenBank/DDBJ whole genome shotgun (WGS) entry which is preliminary data.</text>
</comment>
<dbReference type="OrthoDB" id="6981409at2"/>
<proteinExistence type="predicted"/>
<sequence>MTTTRKPADSRKKDLELALLRIQRGRSRSGETRITIAAVAREAGVSTALIHNHYPGIAEAIRDAQGRSSRVQREVKHQDLIAEREKNTLLRDERQKLLVKIADLASLNEMLAAENRELRANQSVSNLTILHPKDS</sequence>
<dbReference type="AlphaFoldDB" id="A0A244ELJ0"/>
<reference evidence="1 2" key="1">
    <citation type="submission" date="2017-01" db="EMBL/GenBank/DDBJ databases">
        <authorList>
            <person name="Mah S.A."/>
            <person name="Swanson W.J."/>
            <person name="Moy G.W."/>
            <person name="Vacquier V.D."/>
        </authorList>
    </citation>
    <scope>NUCLEOTIDE SEQUENCE [LARGE SCALE GENOMIC DNA]</scope>
    <source>
        <strain evidence="1">PDD-32b-74</strain>
    </source>
</reference>
<name>A0A244ELJ0_PSESX</name>
<evidence type="ECO:0000313" key="1">
    <source>
        <dbReference type="EMBL" id="OUM05343.1"/>
    </source>
</evidence>
<dbReference type="GeneID" id="44146235"/>
<dbReference type="EMBL" id="MTSA01000019">
    <property type="protein sequence ID" value="OUM05343.1"/>
    <property type="molecule type" value="Genomic_DNA"/>
</dbReference>
<dbReference type="Proteomes" id="UP000195128">
    <property type="component" value="Unassembled WGS sequence"/>
</dbReference>
<dbReference type="SUPFAM" id="SSF46689">
    <property type="entry name" value="Homeodomain-like"/>
    <property type="match status" value="1"/>
</dbReference>
<accession>A0A244ELJ0</accession>
<dbReference type="InterPro" id="IPR009057">
    <property type="entry name" value="Homeodomain-like_sf"/>
</dbReference>
<evidence type="ECO:0000313" key="2">
    <source>
        <dbReference type="Proteomes" id="UP000195128"/>
    </source>
</evidence>
<protein>
    <submittedName>
        <fullName evidence="1">TetR family transcriptional regulator</fullName>
    </submittedName>
</protein>
<dbReference type="RefSeq" id="WP_080946545.1">
    <property type="nucleotide sequence ID" value="NZ_MTSA01000019.1"/>
</dbReference>
<dbReference type="Gene3D" id="1.10.357.10">
    <property type="entry name" value="Tetracycline Repressor, domain 2"/>
    <property type="match status" value="1"/>
</dbReference>
<gene>
    <name evidence="1" type="ORF">BW686_21880</name>
</gene>
<organism evidence="1 2">
    <name type="scientific">Pseudomonas syringae</name>
    <dbReference type="NCBI Taxonomy" id="317"/>
    <lineage>
        <taxon>Bacteria</taxon>
        <taxon>Pseudomonadati</taxon>
        <taxon>Pseudomonadota</taxon>
        <taxon>Gammaproteobacteria</taxon>
        <taxon>Pseudomonadales</taxon>
        <taxon>Pseudomonadaceae</taxon>
        <taxon>Pseudomonas</taxon>
    </lineage>
</organism>